<name>A0A0G0NC02_9BACT</name>
<dbReference type="InterPro" id="IPR000850">
    <property type="entry name" value="Adenylat/UMP-CMP_kin"/>
</dbReference>
<evidence type="ECO:0000256" key="3">
    <source>
        <dbReference type="ARBA" id="ARBA00022741"/>
    </source>
</evidence>
<dbReference type="Proteomes" id="UP000034665">
    <property type="component" value="Unassembled WGS sequence"/>
</dbReference>
<dbReference type="GO" id="GO:0005524">
    <property type="term" value="F:ATP binding"/>
    <property type="evidence" value="ECO:0007669"/>
    <property type="project" value="UniProtKB-KW"/>
</dbReference>
<dbReference type="EC" id="2.7.4.3" evidence="6"/>
<reference evidence="7 8" key="1">
    <citation type="journal article" date="2015" name="Nature">
        <title>rRNA introns, odd ribosomes, and small enigmatic genomes across a large radiation of phyla.</title>
        <authorList>
            <person name="Brown C.T."/>
            <person name="Hug L.A."/>
            <person name="Thomas B.C."/>
            <person name="Sharon I."/>
            <person name="Castelle C.J."/>
            <person name="Singh A."/>
            <person name="Wilkins M.J."/>
            <person name="Williams K.H."/>
            <person name="Banfield J.F."/>
        </authorList>
    </citation>
    <scope>NUCLEOTIDE SEQUENCE [LARGE SCALE GENOMIC DNA]</scope>
</reference>
<dbReference type="GO" id="GO:0005737">
    <property type="term" value="C:cytoplasm"/>
    <property type="evidence" value="ECO:0007669"/>
    <property type="project" value="UniProtKB-SubCell"/>
</dbReference>
<comment type="similarity">
    <text evidence="5">Belongs to the adenylate kinase family.</text>
</comment>
<dbReference type="STRING" id="1619013.UT41_C0001G0582"/>
<keyword evidence="1 5" id="KW-0808">Transferase</keyword>
<comment type="catalytic activity">
    <reaction evidence="6">
        <text>AMP + ATP = 2 ADP</text>
        <dbReference type="Rhea" id="RHEA:12973"/>
        <dbReference type="ChEBI" id="CHEBI:30616"/>
        <dbReference type="ChEBI" id="CHEBI:456215"/>
        <dbReference type="ChEBI" id="CHEBI:456216"/>
        <dbReference type="EC" id="2.7.4.3"/>
    </reaction>
</comment>
<proteinExistence type="inferred from homology"/>
<evidence type="ECO:0000313" key="8">
    <source>
        <dbReference type="Proteomes" id="UP000034665"/>
    </source>
</evidence>
<dbReference type="Gene3D" id="3.40.50.300">
    <property type="entry name" value="P-loop containing nucleotide triphosphate hydrolases"/>
    <property type="match status" value="1"/>
</dbReference>
<dbReference type="Pfam" id="PF00406">
    <property type="entry name" value="ADK"/>
    <property type="match status" value="1"/>
</dbReference>
<keyword evidence="4 5" id="KW-0418">Kinase</keyword>
<keyword evidence="6" id="KW-0067">ATP-binding</keyword>
<dbReference type="PANTHER" id="PTHR23359">
    <property type="entry name" value="NUCLEOTIDE KINASE"/>
    <property type="match status" value="1"/>
</dbReference>
<protein>
    <recommendedName>
        <fullName evidence="6">Adenylate kinase</fullName>
        <ecNumber evidence="6">2.7.4.3</ecNumber>
    </recommendedName>
</protein>
<dbReference type="PATRIC" id="fig|1619013.3.peg.604"/>
<organism evidence="7 8">
    <name type="scientific">Candidatus Wolfebacteria bacterium GW2011_GWC2_39_22</name>
    <dbReference type="NCBI Taxonomy" id="1619013"/>
    <lineage>
        <taxon>Bacteria</taxon>
        <taxon>Candidatus Wolfeibacteriota</taxon>
    </lineage>
</organism>
<dbReference type="SUPFAM" id="SSF52540">
    <property type="entry name" value="P-loop containing nucleoside triphosphate hydrolases"/>
    <property type="match status" value="1"/>
</dbReference>
<evidence type="ECO:0000256" key="2">
    <source>
        <dbReference type="ARBA" id="ARBA00022727"/>
    </source>
</evidence>
<evidence type="ECO:0000256" key="5">
    <source>
        <dbReference type="RuleBase" id="RU003330"/>
    </source>
</evidence>
<gene>
    <name evidence="7" type="ORF">UT41_C0001G0582</name>
</gene>
<dbReference type="GO" id="GO:0004017">
    <property type="term" value="F:AMP kinase activity"/>
    <property type="evidence" value="ECO:0007669"/>
    <property type="project" value="UniProtKB-EC"/>
</dbReference>
<accession>A0A0G0NC02</accession>
<evidence type="ECO:0000256" key="4">
    <source>
        <dbReference type="ARBA" id="ARBA00022777"/>
    </source>
</evidence>
<evidence type="ECO:0000256" key="1">
    <source>
        <dbReference type="ARBA" id="ARBA00022679"/>
    </source>
</evidence>
<comment type="subunit">
    <text evidence="6">Monomer.</text>
</comment>
<dbReference type="EMBL" id="LBWR01000001">
    <property type="protein sequence ID" value="KKR13038.1"/>
    <property type="molecule type" value="Genomic_DNA"/>
</dbReference>
<evidence type="ECO:0000256" key="6">
    <source>
        <dbReference type="RuleBase" id="RU003331"/>
    </source>
</evidence>
<keyword evidence="2" id="KW-0545">Nucleotide biosynthesis</keyword>
<comment type="subcellular location">
    <subcellularLocation>
        <location evidence="6">Cytoplasm</location>
    </subcellularLocation>
</comment>
<keyword evidence="3 6" id="KW-0547">Nucleotide-binding</keyword>
<dbReference type="InterPro" id="IPR027417">
    <property type="entry name" value="P-loop_NTPase"/>
</dbReference>
<sequence>MTKTNVDHMAVVFYGPPGSGKGTQAQLLAGKLHLFHFDTGDYLRKLLHNPKLNGDKTIQRERKLNESGKLNTPSWVLNVMIKQVTELAKLGQSVVFSGSPRNTYEAFGDEHHIGLLDFLVKKYGKKNVHIFFLQIPDETTIRRNTHRTICSVCKTPLLDIKHKSSSCPFCGGKVDHRIDDKTKIITQRLKEYHMRTEPVIAESIKRGYNVIKMDGSPAPYKVHEMITSYFNK</sequence>
<dbReference type="PRINTS" id="PR00094">
    <property type="entry name" value="ADENYLTKNASE"/>
</dbReference>
<evidence type="ECO:0000313" key="7">
    <source>
        <dbReference type="EMBL" id="KKR13038.1"/>
    </source>
</evidence>
<dbReference type="AlphaFoldDB" id="A0A0G0NC02"/>
<comment type="caution">
    <text evidence="7">The sequence shown here is derived from an EMBL/GenBank/DDBJ whole genome shotgun (WGS) entry which is preliminary data.</text>
</comment>
<dbReference type="CDD" id="cd01428">
    <property type="entry name" value="ADK"/>
    <property type="match status" value="1"/>
</dbReference>